<organism evidence="3 4">
    <name type="scientific">Enteractinococcus coprophilus</name>
    <dbReference type="NCBI Taxonomy" id="1027633"/>
    <lineage>
        <taxon>Bacteria</taxon>
        <taxon>Bacillati</taxon>
        <taxon>Actinomycetota</taxon>
        <taxon>Actinomycetes</taxon>
        <taxon>Micrococcales</taxon>
        <taxon>Micrococcaceae</taxon>
    </lineage>
</organism>
<keyword evidence="2" id="KW-0472">Membrane</keyword>
<evidence type="ECO:0000313" key="3">
    <source>
        <dbReference type="EMBL" id="TQL72789.1"/>
    </source>
</evidence>
<sequence length="202" mass="22335">MTENADKRIGPGGSPIVYQETLRPSWSMWLLVLLAAALGWLTLAPLSIGWGVVAGVIVAAIAVFGLLASSTDITVTTTHVQVGRATIEREYIGEVTGYLGDDAFAQRGRKLHGLAYLHLRSWIKPVVRIQIEDPQDRTPYWLTSTRRPEDLVSVLGGAMHVVEDAQVDDEDIPEWLIEAERQRLEAEQAEDNREQPNGNGVR</sequence>
<keyword evidence="2" id="KW-0812">Transmembrane</keyword>
<evidence type="ECO:0000313" key="4">
    <source>
        <dbReference type="Proteomes" id="UP000319746"/>
    </source>
</evidence>
<dbReference type="InterPro" id="IPR021443">
    <property type="entry name" value="DUF3093"/>
</dbReference>
<dbReference type="Proteomes" id="UP000319746">
    <property type="component" value="Unassembled WGS sequence"/>
</dbReference>
<dbReference type="Pfam" id="PF11292">
    <property type="entry name" value="DUF3093"/>
    <property type="match status" value="1"/>
</dbReference>
<dbReference type="AlphaFoldDB" id="A0A543AJP2"/>
<comment type="caution">
    <text evidence="3">The sequence shown here is derived from an EMBL/GenBank/DDBJ whole genome shotgun (WGS) entry which is preliminary data.</text>
</comment>
<accession>A0A543AJP2</accession>
<feature type="transmembrane region" description="Helical" evidence="2">
    <location>
        <begin position="50"/>
        <end position="68"/>
    </location>
</feature>
<evidence type="ECO:0000256" key="1">
    <source>
        <dbReference type="SAM" id="MobiDB-lite"/>
    </source>
</evidence>
<dbReference type="RefSeq" id="WP_141866177.1">
    <property type="nucleotide sequence ID" value="NZ_BAABAN010000004.1"/>
</dbReference>
<name>A0A543AJP2_9MICC</name>
<gene>
    <name evidence="3" type="ORF">FB556_1458</name>
</gene>
<protein>
    <submittedName>
        <fullName evidence="3">DUF3093 family protein</fullName>
    </submittedName>
</protein>
<evidence type="ECO:0000256" key="2">
    <source>
        <dbReference type="SAM" id="Phobius"/>
    </source>
</evidence>
<keyword evidence="2" id="KW-1133">Transmembrane helix</keyword>
<dbReference type="OrthoDB" id="3217020at2"/>
<keyword evidence="4" id="KW-1185">Reference proteome</keyword>
<feature type="region of interest" description="Disordered" evidence="1">
    <location>
        <begin position="183"/>
        <end position="202"/>
    </location>
</feature>
<dbReference type="EMBL" id="VFOU01000002">
    <property type="protein sequence ID" value="TQL72789.1"/>
    <property type="molecule type" value="Genomic_DNA"/>
</dbReference>
<reference evidence="3 4" key="1">
    <citation type="submission" date="2019-06" db="EMBL/GenBank/DDBJ databases">
        <title>Sequencing the genomes of 1000 actinobacteria strains.</title>
        <authorList>
            <person name="Klenk H.-P."/>
        </authorList>
    </citation>
    <scope>NUCLEOTIDE SEQUENCE [LARGE SCALE GENOMIC DNA]</scope>
    <source>
        <strain evidence="3 4">DSM 24083</strain>
    </source>
</reference>
<feature type="transmembrane region" description="Helical" evidence="2">
    <location>
        <begin position="26"/>
        <end position="43"/>
    </location>
</feature>
<proteinExistence type="predicted"/>
<feature type="compositionally biased region" description="Basic and acidic residues" evidence="1">
    <location>
        <begin position="183"/>
        <end position="194"/>
    </location>
</feature>